<evidence type="ECO:0000259" key="1">
    <source>
        <dbReference type="Pfam" id="PF19580"/>
    </source>
</evidence>
<dbReference type="EMBL" id="MDGQ01000005">
    <property type="protein sequence ID" value="OEK05574.1"/>
    <property type="molecule type" value="Genomic_DNA"/>
</dbReference>
<dbReference type="Gene3D" id="3.60.10.10">
    <property type="entry name" value="Endonuclease/exonuclease/phosphatase"/>
    <property type="match status" value="1"/>
</dbReference>
<proteinExistence type="predicted"/>
<reference evidence="2 3" key="1">
    <citation type="submission" date="2016-08" db="EMBL/GenBank/DDBJ databases">
        <title>Draft genome of Fabibacter sp. strain SK-8.</title>
        <authorList>
            <person name="Wong S.-K."/>
            <person name="Hamasaki K."/>
            <person name="Yoshizawa S."/>
        </authorList>
    </citation>
    <scope>NUCLEOTIDE SEQUENCE [LARGE SCALE GENOMIC DNA]</scope>
    <source>
        <strain evidence="2 3">SK-8</strain>
    </source>
</reference>
<protein>
    <recommendedName>
        <fullName evidence="1">Endonuclease/exonuclease/phosphatase domain-containing protein</fullName>
    </recommendedName>
</protein>
<dbReference type="Proteomes" id="UP000095552">
    <property type="component" value="Unassembled WGS sequence"/>
</dbReference>
<dbReference type="STRING" id="1563681.BFP71_13355"/>
<sequence length="338" mass="39056">MKAQSVKFYAASESFNAEKRGDDRFRIVFYNVENLFDYFNDSTTLDEEFLPRGGRFWTKERYLKKQADLAKTLIAIGGWEPPALIGLGEVENRYVLNSLVGFTALKPIGYEIIHQDSEDRRGIDVAAIYRPDKFKLIDYQYYQIRFPFDESSRTRDILHVVGELPNRDTLHYFVNHWPSKFGGEFETKPKRLFTAQFLKHKVDSTLNLNPNHLIVITGDFNDEPDAESLLNGLETSLDPATKDPNTLYNLMYEMMYLIGTHSFENKWSIIDHFVVNGRLKNGNSTTRIFRNSAQIFDMPFLIMEGATGTTRPFRTYQGPKYVGGFSDHLPILLDLVLK</sequence>
<organism evidence="2 3">
    <name type="scientific">Roseivirga misakiensis</name>
    <dbReference type="NCBI Taxonomy" id="1563681"/>
    <lineage>
        <taxon>Bacteria</taxon>
        <taxon>Pseudomonadati</taxon>
        <taxon>Bacteroidota</taxon>
        <taxon>Cytophagia</taxon>
        <taxon>Cytophagales</taxon>
        <taxon>Roseivirgaceae</taxon>
        <taxon>Roseivirga</taxon>
    </lineage>
</organism>
<dbReference type="AlphaFoldDB" id="A0A1E5T2H3"/>
<feature type="domain" description="Endonuclease/exonuclease/phosphatase" evidence="1">
    <location>
        <begin position="27"/>
        <end position="335"/>
    </location>
</feature>
<evidence type="ECO:0000313" key="2">
    <source>
        <dbReference type="EMBL" id="OEK05574.1"/>
    </source>
</evidence>
<name>A0A1E5T2H3_9BACT</name>
<evidence type="ECO:0000313" key="3">
    <source>
        <dbReference type="Proteomes" id="UP000095552"/>
    </source>
</evidence>
<dbReference type="PANTHER" id="PTHR42834">
    <property type="entry name" value="ENDONUCLEASE/EXONUCLEASE/PHOSPHATASE FAMILY PROTEIN (AFU_ORTHOLOGUE AFUA_3G09210)"/>
    <property type="match status" value="1"/>
</dbReference>
<dbReference type="PANTHER" id="PTHR42834:SF1">
    <property type="entry name" value="ENDONUCLEASE_EXONUCLEASE_PHOSPHATASE FAMILY PROTEIN (AFU_ORTHOLOGUE AFUA_3G09210)"/>
    <property type="match status" value="1"/>
</dbReference>
<keyword evidence="3" id="KW-1185">Reference proteome</keyword>
<dbReference type="InterPro" id="IPR036691">
    <property type="entry name" value="Endo/exonu/phosph_ase_sf"/>
</dbReference>
<dbReference type="SUPFAM" id="SSF56219">
    <property type="entry name" value="DNase I-like"/>
    <property type="match status" value="1"/>
</dbReference>
<accession>A0A1E5T2H3</accession>
<dbReference type="GO" id="GO:0003824">
    <property type="term" value="F:catalytic activity"/>
    <property type="evidence" value="ECO:0007669"/>
    <property type="project" value="InterPro"/>
</dbReference>
<dbReference type="Pfam" id="PF19580">
    <property type="entry name" value="Exo_endo_phos_3"/>
    <property type="match status" value="1"/>
</dbReference>
<gene>
    <name evidence="2" type="ORF">BFP71_13355</name>
</gene>
<comment type="caution">
    <text evidence="2">The sequence shown here is derived from an EMBL/GenBank/DDBJ whole genome shotgun (WGS) entry which is preliminary data.</text>
</comment>
<dbReference type="InterPro" id="IPR005135">
    <property type="entry name" value="Endo/exonuclease/phosphatase"/>
</dbReference>